<dbReference type="GO" id="GO:0008757">
    <property type="term" value="F:S-adenosylmethionine-dependent methyltransferase activity"/>
    <property type="evidence" value="ECO:0007669"/>
    <property type="project" value="InterPro"/>
</dbReference>
<dbReference type="CDD" id="cd02440">
    <property type="entry name" value="AdoMet_MTases"/>
    <property type="match status" value="1"/>
</dbReference>
<protein>
    <submittedName>
        <fullName evidence="2">Methyltransferase type 11</fullName>
    </submittedName>
</protein>
<evidence type="ECO:0000313" key="2">
    <source>
        <dbReference type="EMBL" id="JAC77155.1"/>
    </source>
</evidence>
<reference evidence="2" key="1">
    <citation type="submission" date="2014-05" db="EMBL/GenBank/DDBJ databases">
        <title>The transcriptome of the halophilic microalga Tetraselmis sp. GSL018 isolated from the Great Salt Lake, Utah.</title>
        <authorList>
            <person name="Jinkerson R.E."/>
            <person name="D'Adamo S."/>
            <person name="Posewitz M.C."/>
        </authorList>
    </citation>
    <scope>NUCLEOTIDE SEQUENCE</scope>
    <source>
        <strain evidence="2">GSL018</strain>
    </source>
</reference>
<feature type="non-terminal residue" evidence="2">
    <location>
        <position position="400"/>
    </location>
</feature>
<organism evidence="2">
    <name type="scientific">Tetraselmis sp. GSL018</name>
    <dbReference type="NCBI Taxonomy" id="582737"/>
    <lineage>
        <taxon>Eukaryota</taxon>
        <taxon>Viridiplantae</taxon>
        <taxon>Chlorophyta</taxon>
        <taxon>core chlorophytes</taxon>
        <taxon>Chlorodendrophyceae</taxon>
        <taxon>Chlorodendrales</taxon>
        <taxon>Chlorodendraceae</taxon>
        <taxon>Tetraselmis</taxon>
    </lineage>
</organism>
<dbReference type="InterPro" id="IPR013216">
    <property type="entry name" value="Methyltransf_11"/>
</dbReference>
<evidence type="ECO:0000259" key="1">
    <source>
        <dbReference type="Pfam" id="PF08241"/>
    </source>
</evidence>
<dbReference type="Gene3D" id="3.40.50.150">
    <property type="entry name" value="Vaccinia Virus protein VP39"/>
    <property type="match status" value="1"/>
</dbReference>
<dbReference type="InterPro" id="IPR029063">
    <property type="entry name" value="SAM-dependent_MTases_sf"/>
</dbReference>
<gene>
    <name evidence="2" type="ORF">TSPGSL018_18397</name>
</gene>
<dbReference type="PANTHER" id="PTHR43036">
    <property type="entry name" value="OSJNBB0011N17.9 PROTEIN"/>
    <property type="match status" value="1"/>
</dbReference>
<proteinExistence type="predicted"/>
<dbReference type="PANTHER" id="PTHR43036:SF2">
    <property type="entry name" value="OS04G0481300 PROTEIN"/>
    <property type="match status" value="1"/>
</dbReference>
<feature type="domain" description="Methyltransferase type 11" evidence="1">
    <location>
        <begin position="193"/>
        <end position="235"/>
    </location>
</feature>
<keyword evidence="2" id="KW-0808">Transferase</keyword>
<accession>A0A061S2Q1</accession>
<dbReference type="SUPFAM" id="SSF53335">
    <property type="entry name" value="S-adenosyl-L-methionine-dependent methyltransferases"/>
    <property type="match status" value="1"/>
</dbReference>
<name>A0A061S2Q1_9CHLO</name>
<dbReference type="EMBL" id="GBEZ01008384">
    <property type="protein sequence ID" value="JAC77155.1"/>
    <property type="molecule type" value="Transcribed_RNA"/>
</dbReference>
<sequence length="400" mass="44035">MYRKFSLEMFKPLSSRLAPGFQDKVFRPLSTVLSLANRRISRIRVTSGEKSRPKLNQLHPICKSSETGDPQRSFKQFALHIPKGINVEEEILSPSQLERLDELCDSLFYANACFAQHVDGSFLERLSKLYEQLLDPQYRVLDLCSSFDSHLPPKELVPLEKVVGHGMNATELSANLRLDSFFVHDLNGTEEIRFPLADGEVNAVLCCCGFQYLTRPMAVLKECRRVLSPGGLVVFSFSSHSWAAKATAAWLQSSTNDEKCRLVERHLHAAGFADIRVVKPAEDSGGASSGGPDPFLAVVAWHPAVPAAATVAEASLRGEELSGPSTVLLEASVLDHGNRGAGQEAAMERWVSAFQAMRREAEQLGIPRSALPDLPEDARPEDVRRARERLGGIIASFLSA</sequence>
<keyword evidence="2" id="KW-0489">Methyltransferase</keyword>
<dbReference type="AlphaFoldDB" id="A0A061S2Q1"/>
<dbReference type="Pfam" id="PF08241">
    <property type="entry name" value="Methyltransf_11"/>
    <property type="match status" value="1"/>
</dbReference>
<dbReference type="GO" id="GO:0032259">
    <property type="term" value="P:methylation"/>
    <property type="evidence" value="ECO:0007669"/>
    <property type="project" value="UniProtKB-KW"/>
</dbReference>